<keyword evidence="3" id="KW-1185">Reference proteome</keyword>
<reference evidence="2" key="1">
    <citation type="submission" date="2022-06" db="EMBL/GenBank/DDBJ databases">
        <title>WGS of actinobacteria.</title>
        <authorList>
            <person name="Thawai C."/>
        </authorList>
    </citation>
    <scope>NUCLEOTIDE SEQUENCE</scope>
    <source>
        <strain evidence="2">AA8</strain>
    </source>
</reference>
<keyword evidence="1" id="KW-0472">Membrane</keyword>
<dbReference type="Proteomes" id="UP001142374">
    <property type="component" value="Unassembled WGS sequence"/>
</dbReference>
<dbReference type="EMBL" id="JANIID010000004">
    <property type="protein sequence ID" value="MCQ8769561.1"/>
    <property type="molecule type" value="Genomic_DNA"/>
</dbReference>
<sequence length="53" mass="5534">MVGATVTSGVLAAAPVVPVVPAVLRRRAARALRAGQVGYLHDGREVRGQVRMP</sequence>
<keyword evidence="1" id="KW-0812">Transmembrane</keyword>
<dbReference type="RefSeq" id="WP_168092881.1">
    <property type="nucleotide sequence ID" value="NZ_JAATER010000102.1"/>
</dbReference>
<proteinExistence type="predicted"/>
<organism evidence="2 3">
    <name type="scientific">Streptomyces telluris</name>
    <dbReference type="NCBI Taxonomy" id="2720021"/>
    <lineage>
        <taxon>Bacteria</taxon>
        <taxon>Bacillati</taxon>
        <taxon>Actinomycetota</taxon>
        <taxon>Actinomycetes</taxon>
        <taxon>Kitasatosporales</taxon>
        <taxon>Streptomycetaceae</taxon>
        <taxon>Streptomyces</taxon>
    </lineage>
</organism>
<evidence type="ECO:0000256" key="1">
    <source>
        <dbReference type="SAM" id="Phobius"/>
    </source>
</evidence>
<comment type="caution">
    <text evidence="2">The sequence shown here is derived from an EMBL/GenBank/DDBJ whole genome shotgun (WGS) entry which is preliminary data.</text>
</comment>
<protein>
    <submittedName>
        <fullName evidence="2">Uncharacterized protein</fullName>
    </submittedName>
</protein>
<dbReference type="AlphaFoldDB" id="A0A9X2RMP0"/>
<feature type="transmembrane region" description="Helical" evidence="1">
    <location>
        <begin position="6"/>
        <end position="24"/>
    </location>
</feature>
<keyword evidence="1" id="KW-1133">Transmembrane helix</keyword>
<name>A0A9X2RMP0_9ACTN</name>
<evidence type="ECO:0000313" key="3">
    <source>
        <dbReference type="Proteomes" id="UP001142374"/>
    </source>
</evidence>
<accession>A0A9X2RMP0</accession>
<gene>
    <name evidence="2" type="ORF">NQU55_07170</name>
</gene>
<evidence type="ECO:0000313" key="2">
    <source>
        <dbReference type="EMBL" id="MCQ8769561.1"/>
    </source>
</evidence>